<evidence type="ECO:0000256" key="1">
    <source>
        <dbReference type="ARBA" id="ARBA00022737"/>
    </source>
</evidence>
<organism evidence="4 5">
    <name type="scientific">Rhodocollybia butyracea</name>
    <dbReference type="NCBI Taxonomy" id="206335"/>
    <lineage>
        <taxon>Eukaryota</taxon>
        <taxon>Fungi</taxon>
        <taxon>Dikarya</taxon>
        <taxon>Basidiomycota</taxon>
        <taxon>Agaricomycotina</taxon>
        <taxon>Agaricomycetes</taxon>
        <taxon>Agaricomycetidae</taxon>
        <taxon>Agaricales</taxon>
        <taxon>Marasmiineae</taxon>
        <taxon>Omphalotaceae</taxon>
        <taxon>Rhodocollybia</taxon>
    </lineage>
</organism>
<reference evidence="4" key="1">
    <citation type="submission" date="2020-11" db="EMBL/GenBank/DDBJ databases">
        <authorList>
            <consortium name="DOE Joint Genome Institute"/>
            <person name="Ahrendt S."/>
            <person name="Riley R."/>
            <person name="Andreopoulos W."/>
            <person name="Labutti K."/>
            <person name="Pangilinan J."/>
            <person name="Ruiz-Duenas F.J."/>
            <person name="Barrasa J.M."/>
            <person name="Sanchez-Garcia M."/>
            <person name="Camarero S."/>
            <person name="Miyauchi S."/>
            <person name="Serrano A."/>
            <person name="Linde D."/>
            <person name="Babiker R."/>
            <person name="Drula E."/>
            <person name="Ayuso-Fernandez I."/>
            <person name="Pacheco R."/>
            <person name="Padilla G."/>
            <person name="Ferreira P."/>
            <person name="Barriuso J."/>
            <person name="Kellner H."/>
            <person name="Castanera R."/>
            <person name="Alfaro M."/>
            <person name="Ramirez L."/>
            <person name="Pisabarro A.G."/>
            <person name="Kuo A."/>
            <person name="Tritt A."/>
            <person name="Lipzen A."/>
            <person name="He G."/>
            <person name="Yan M."/>
            <person name="Ng V."/>
            <person name="Cullen D."/>
            <person name="Martin F."/>
            <person name="Rosso M.-N."/>
            <person name="Henrissat B."/>
            <person name="Hibbett D."/>
            <person name="Martinez A.T."/>
            <person name="Grigoriev I.V."/>
        </authorList>
    </citation>
    <scope>NUCLEOTIDE SEQUENCE</scope>
    <source>
        <strain evidence="4">AH 40177</strain>
    </source>
</reference>
<dbReference type="OrthoDB" id="2941793at2759"/>
<dbReference type="SUPFAM" id="SSF52540">
    <property type="entry name" value="P-loop containing nucleoside triphosphate hydrolases"/>
    <property type="match status" value="1"/>
</dbReference>
<dbReference type="SMART" id="SM00320">
    <property type="entry name" value="WD40"/>
    <property type="match status" value="4"/>
</dbReference>
<dbReference type="Proteomes" id="UP000772434">
    <property type="component" value="Unassembled WGS sequence"/>
</dbReference>
<keyword evidence="2" id="KW-0853">WD repeat</keyword>
<dbReference type="Gene3D" id="2.130.10.10">
    <property type="entry name" value="YVTN repeat-like/Quinoprotein amine dehydrogenase"/>
    <property type="match status" value="2"/>
</dbReference>
<gene>
    <name evidence="4" type="ORF">BDP27DRAFT_1470619</name>
</gene>
<keyword evidence="5" id="KW-1185">Reference proteome</keyword>
<accession>A0A9P5U2E6</accession>
<dbReference type="InterPro" id="IPR027417">
    <property type="entry name" value="P-loop_NTPase"/>
</dbReference>
<evidence type="ECO:0000313" key="5">
    <source>
        <dbReference type="Proteomes" id="UP000772434"/>
    </source>
</evidence>
<name>A0A9P5U2E6_9AGAR</name>
<proteinExistence type="predicted"/>
<dbReference type="InterPro" id="IPR056884">
    <property type="entry name" value="NPHP3-like_N"/>
</dbReference>
<dbReference type="PANTHER" id="PTHR10039">
    <property type="entry name" value="AMELOGENIN"/>
    <property type="match status" value="1"/>
</dbReference>
<dbReference type="EMBL" id="JADNRY010000120">
    <property type="protein sequence ID" value="KAF9064575.1"/>
    <property type="molecule type" value="Genomic_DNA"/>
</dbReference>
<evidence type="ECO:0000259" key="3">
    <source>
        <dbReference type="Pfam" id="PF24883"/>
    </source>
</evidence>
<sequence length="1300" mass="144517">MGSLCITLVRLHLAEPNSRKYFAKVTIDGTAHTTTSTTSSVGWDGKQMAFSDVRGSSKLRIEVFKHRKLHSDMLVGSYEEEVENFLMKSFNRSSIMQPLRGTYHWGADRIELMVDVEASQNSVAMAAAVQRAKIQASRLQRSTSSATTAISLIQTTDNVYSGTTEDALGNFIPLLEKLQVFSNLASSIAEIHPYADAAYSIVSSAYKAVLAQMQRDANILALIDTMNDIYSFVKEAQPLRQIESHKRVMICIAQQTTECGYFISAYCSDNFVVRTLKHSVATTDAAIVHYGNKFGELKAALLDHATITTGITVLRILETVERIETKIDLSDLPYANGARFHGSKQCLPGTRESVLGKIISWIDAPSTPNGKRLFLLTGAPGSGKSAIAHSLAGHYSELRRLGSSIFADLPDEAVTRSRLPILLFPTIARDLADLDPQYRHTLWSLIESDRALRKTVDPIDQFEKFIIAPSNSLAFSGPIVIIIDGLDECPSSQALNQFLSVLAQHVTNLASNFRIILTARTSSCLLQYFSETMAQIYQIDNMGWSAKYDLSVLLKSRFRSGLTREQFEQFDHSIVNELVEQSQGSFQWAMKACDTICGINPETNLQLTPFQRYQALVPISPNARPPVQPDNNLYMQELTVIYTEQGALFTAQFKSVIGILLAACTSLSLRELRQLSNHPEDGDIDIMLGALGALLQNTTYLHAPIIPFHSSFYDFLQNPACSGQFFVDVSDHHIGLAEGCLRVLNDQLCFNICHLASSYLPNTEINDLPDRMEKYITPELSYASQYWIHHLVMVPSVAVEVLVPQVERLLQTRFFFWLEVLSVFGSVRIAVKGLQDILLWGVQNLARAALSFVKTFEPAITSSAPHIYVSGLRFWPLPNQEQFQPRFTFPLVSRSQDAQQFFNLNLPAHILSSEKYIYGLAFSPDCKNLLFENSATMDYSLWDIPANAPHKIAEQGSWPNSWDEWSYTHGVFSSDGKAITVLSSRRIKIFDVRTGHLLHTMWKPLIFCRNTKRGALQADGRRVALTQTAFNGVFIYNASSLELEVGPLKSKGKWKIDSIRCMEFSPLGNFLACSADNKICIWNANTGEEVFGFQPDFAPNPRPESFGALVFSSDESILFFGCTTLASDGLSAQDSVYILRWNTQSHNEQSVQTIELSIQSGYGQIAVSPTGRYLVYSGRDGLNGPALYIIDLKTNLLATILGSRSLVTSLAISSDETMIAVGSKDGSVCVWRVSMPFGEFHSLWEKGNDDSGWIYGSKNELLAWVPPELREGLNWNPLVSGDAHGTSWVNCLVGESQEIS</sequence>
<feature type="domain" description="Nephrocystin 3-like N-terminal" evidence="3">
    <location>
        <begin position="358"/>
        <end position="520"/>
    </location>
</feature>
<dbReference type="InterPro" id="IPR001680">
    <property type="entry name" value="WD40_rpt"/>
</dbReference>
<keyword evidence="1" id="KW-0677">Repeat</keyword>
<dbReference type="SUPFAM" id="SSF101908">
    <property type="entry name" value="Putative isomerase YbhE"/>
    <property type="match status" value="1"/>
</dbReference>
<evidence type="ECO:0000256" key="2">
    <source>
        <dbReference type="PROSITE-ProRule" id="PRU00221"/>
    </source>
</evidence>
<comment type="caution">
    <text evidence="4">The sequence shown here is derived from an EMBL/GenBank/DDBJ whole genome shotgun (WGS) entry which is preliminary data.</text>
</comment>
<dbReference type="PROSITE" id="PS50294">
    <property type="entry name" value="WD_REPEATS_REGION"/>
    <property type="match status" value="1"/>
</dbReference>
<dbReference type="Pfam" id="PF00400">
    <property type="entry name" value="WD40"/>
    <property type="match status" value="2"/>
</dbReference>
<feature type="repeat" description="WD" evidence="2">
    <location>
        <begin position="1200"/>
        <end position="1234"/>
    </location>
</feature>
<dbReference type="InterPro" id="IPR015943">
    <property type="entry name" value="WD40/YVTN_repeat-like_dom_sf"/>
</dbReference>
<protein>
    <recommendedName>
        <fullName evidence="3">Nephrocystin 3-like N-terminal domain-containing protein</fullName>
    </recommendedName>
</protein>
<dbReference type="Gene3D" id="3.40.50.300">
    <property type="entry name" value="P-loop containing nucleotide triphosphate hydrolases"/>
    <property type="match status" value="1"/>
</dbReference>
<dbReference type="Pfam" id="PF24883">
    <property type="entry name" value="NPHP3_N"/>
    <property type="match status" value="1"/>
</dbReference>
<dbReference type="PROSITE" id="PS50082">
    <property type="entry name" value="WD_REPEATS_2"/>
    <property type="match status" value="1"/>
</dbReference>
<evidence type="ECO:0000313" key="4">
    <source>
        <dbReference type="EMBL" id="KAF9064575.1"/>
    </source>
</evidence>
<dbReference type="PANTHER" id="PTHR10039:SF17">
    <property type="entry name" value="FUNGAL STAND N-TERMINAL GOODBYE DOMAIN-CONTAINING PROTEIN-RELATED"/>
    <property type="match status" value="1"/>
</dbReference>